<dbReference type="Proteomes" id="UP000007431">
    <property type="component" value="Unassembled WGS sequence"/>
</dbReference>
<dbReference type="RefSeq" id="XP_003036652.1">
    <property type="nucleotide sequence ID" value="XM_003036606.1"/>
</dbReference>
<gene>
    <name evidence="3" type="ORF">SCHCODRAFT_102784</name>
</gene>
<dbReference type="VEuPathDB" id="FungiDB:SCHCODRAFT_02622580"/>
<dbReference type="KEGG" id="scm:SCHCO_02622580"/>
<evidence type="ECO:0000313" key="4">
    <source>
        <dbReference type="Proteomes" id="UP000007431"/>
    </source>
</evidence>
<dbReference type="GO" id="GO:0005634">
    <property type="term" value="C:nucleus"/>
    <property type="evidence" value="ECO:0007669"/>
    <property type="project" value="TreeGrafter"/>
</dbReference>
<feature type="domain" description="Gfd2/YDR514C-like C-terminal" evidence="2">
    <location>
        <begin position="156"/>
        <end position="288"/>
    </location>
</feature>
<dbReference type="HOGENOM" id="CLU_031395_1_0_1"/>
<reference evidence="3 4" key="1">
    <citation type="journal article" date="2010" name="Nat. Biotechnol.">
        <title>Genome sequence of the model mushroom Schizophyllum commune.</title>
        <authorList>
            <person name="Ohm R.A."/>
            <person name="de Jong J.F."/>
            <person name="Lugones L.G."/>
            <person name="Aerts A."/>
            <person name="Kothe E."/>
            <person name="Stajich J.E."/>
            <person name="de Vries R.P."/>
            <person name="Record E."/>
            <person name="Levasseur A."/>
            <person name="Baker S.E."/>
            <person name="Bartholomew K.A."/>
            <person name="Coutinho P.M."/>
            <person name="Erdmann S."/>
            <person name="Fowler T.J."/>
            <person name="Gathman A.C."/>
            <person name="Lombard V."/>
            <person name="Henrissat B."/>
            <person name="Knabe N."/>
            <person name="Kuees U."/>
            <person name="Lilly W.W."/>
            <person name="Lindquist E."/>
            <person name="Lucas S."/>
            <person name="Magnuson J.K."/>
            <person name="Piumi F."/>
            <person name="Raudaskoski M."/>
            <person name="Salamov A."/>
            <person name="Schmutz J."/>
            <person name="Schwarze F.W.M.R."/>
            <person name="vanKuyk P.A."/>
            <person name="Horton J.S."/>
            <person name="Grigoriev I.V."/>
            <person name="Woesten H.A.B."/>
        </authorList>
    </citation>
    <scope>NUCLEOTIDE SEQUENCE [LARGE SCALE GENOMIC DNA]</scope>
    <source>
        <strain evidence="4">H4-8 / FGSC 9210</strain>
    </source>
</reference>
<dbReference type="InterPro" id="IPR040151">
    <property type="entry name" value="Gfd2/YDR514C-like"/>
</dbReference>
<dbReference type="eggNOG" id="ENOG502S0NE">
    <property type="taxonomic scope" value="Eukaryota"/>
</dbReference>
<dbReference type="OMA" id="PFETSQR"/>
<feature type="compositionally biased region" description="Low complexity" evidence="1">
    <location>
        <begin position="454"/>
        <end position="472"/>
    </location>
</feature>
<dbReference type="OrthoDB" id="5953249at2759"/>
<dbReference type="GeneID" id="9587999"/>
<evidence type="ECO:0000259" key="2">
    <source>
        <dbReference type="Pfam" id="PF21762"/>
    </source>
</evidence>
<proteinExistence type="predicted"/>
<accession>D8PR09</accession>
<dbReference type="PANTHER" id="PTHR28083">
    <property type="entry name" value="GOOD FOR FULL DBP5 ACTIVITY PROTEIN 2"/>
    <property type="match status" value="1"/>
</dbReference>
<dbReference type="STRING" id="578458.D8PR09"/>
<organism evidence="4">
    <name type="scientific">Schizophyllum commune (strain H4-8 / FGSC 9210)</name>
    <name type="common">Split gill fungus</name>
    <dbReference type="NCBI Taxonomy" id="578458"/>
    <lineage>
        <taxon>Eukaryota</taxon>
        <taxon>Fungi</taxon>
        <taxon>Dikarya</taxon>
        <taxon>Basidiomycota</taxon>
        <taxon>Agaricomycotina</taxon>
        <taxon>Agaricomycetes</taxon>
        <taxon>Agaricomycetidae</taxon>
        <taxon>Agaricales</taxon>
        <taxon>Schizophyllaceae</taxon>
        <taxon>Schizophyllum</taxon>
    </lineage>
</organism>
<feature type="region of interest" description="Disordered" evidence="1">
    <location>
        <begin position="422"/>
        <end position="472"/>
    </location>
</feature>
<name>D8PR09_SCHCM</name>
<dbReference type="EMBL" id="GL377302">
    <property type="protein sequence ID" value="EFJ01750.1"/>
    <property type="molecule type" value="Genomic_DNA"/>
</dbReference>
<dbReference type="InterPro" id="IPR048519">
    <property type="entry name" value="Gfd2/YDR514C-like_C"/>
</dbReference>
<dbReference type="InParanoid" id="D8PR09"/>
<dbReference type="AlphaFoldDB" id="D8PR09"/>
<feature type="non-terminal residue" evidence="3">
    <location>
        <position position="472"/>
    </location>
</feature>
<evidence type="ECO:0000313" key="3">
    <source>
        <dbReference type="EMBL" id="EFJ01750.1"/>
    </source>
</evidence>
<protein>
    <recommendedName>
        <fullName evidence="2">Gfd2/YDR514C-like C-terminal domain-containing protein</fullName>
    </recommendedName>
</protein>
<evidence type="ECO:0000256" key="1">
    <source>
        <dbReference type="SAM" id="MobiDB-lite"/>
    </source>
</evidence>
<sequence length="472" mass="52750">MSNFTLVDPKGWEFDLHSVYSAYIGYFQVHNIPWYERSWGHWFSSFEEFLAFSWPVITVTDSWTGRAHIVTRLTSIGAFIKMIKTRFGESIPQAPNILQVTPFETSTRHLRNVSDYATYKKLHATLPAAELSALKARIRAGEPHAVKKLWDQKEKTFLAMDFEWSERNERSCLEWGYAAVRCGHLDSQGRWPPVPEKNYRKGHYIVGEYVDKVMNKHFLNHPWEYAFGDSQIVSKSKLPELITSIISSLASPDSETLGNVLVVIVHGYGDISRMEDIGIKLPHNVFILDAAAYERTLYAAGVRGTMIDPMTNMPRQPGSTLAPENLLRTFAMPPLTVAEGTVVLPPPKQAQMVAFLSACPPRNAGNDAFMLLFGTQMLLDGARTEIPIILPKMRARPVSMMPAMPMAGLPAMMTGMSLGPPMAGRPALRKSATSERLQAMQPQDLIRDDGQYLSIGRSRSPGRRISSGGVHG</sequence>
<dbReference type="PANTHER" id="PTHR28083:SF1">
    <property type="entry name" value="GOOD FOR FULL DBP5 ACTIVITY PROTEIN 2"/>
    <property type="match status" value="1"/>
</dbReference>
<dbReference type="Pfam" id="PF21762">
    <property type="entry name" value="DEDDh_C"/>
    <property type="match status" value="1"/>
</dbReference>
<keyword evidence="4" id="KW-1185">Reference proteome</keyword>